<sequence length="752" mass="83183">MSSAHESFKALGPIDWNFDHGKPAEEERRIRKFLSKTFADAECIIDSVPSDTTSVPQTGRPRSATDPNRPNLPSRSHLLSDRAKELRKDWKEVKVNAKENPLGLSVYKLPAKDGKGTWFARRSIHEGQSFEKWKLAMEKEFAESMKVTGKPGSGSIRGIGADRRVEHMLLDDCGKLEVYQLSAQFPGPTTPREFVTMLLTTDCGLEGSPTPAAHEKPARYFMVVSKPCIHPECPTQSGFIRGAYESVEMIREIRTETKVDPLRKVQSSIDLPADEANAIARNTMSQLAHEAPILRAARQPTLNGVPETDIIGHQSNESIATSGGESSEKRHLPEATIMEPEYETKIEWLMVTRSDPGGSVPRFMVEKGTPGAIAGDADKFLKWAESKTLKYFTQPETDVTEPVQEALEAPRVGDPSKISGPPATRPSVKVVDTPNGEKGVAYEEETPTAYTGLYGIIAGAIGAAATMIPAFGSNQGDTSPEVSLSTDDDDDDRSSICTFHSFSTGPENLDEEPRDAEAQLSRATTNGEDQSLHSSTESTATHSFNASSQHEKELRKLEERKRKMEERLQRSQAKVIAKRNHESASNDEDVLAKLRERHEKEVAKQTEKYQRELRKLEAKRHSEQRKTEERRRKQAEREEKANMTIELEKVRAERDVARKQIEVLKEQIGELQGQNTMLVARLGREGISLEGSIASKLSDPRRRSSPAPGGKISRSSTVVGTPSQNSASPITIAPKGDRSRERGAHLQTEGVA</sequence>
<feature type="region of interest" description="Disordered" evidence="1">
    <location>
        <begin position="49"/>
        <end position="78"/>
    </location>
</feature>
<feature type="compositionally biased region" description="Polar residues" evidence="1">
    <location>
        <begin position="65"/>
        <end position="74"/>
    </location>
</feature>
<feature type="compositionally biased region" description="Polar residues" evidence="1">
    <location>
        <begin position="495"/>
        <end position="506"/>
    </location>
</feature>
<gene>
    <name evidence="3" type="ORF">SLS62_006446</name>
</gene>
<dbReference type="InterPro" id="IPR024500">
    <property type="entry name" value="DUF3074"/>
</dbReference>
<dbReference type="PANTHER" id="PTHR40370">
    <property type="entry name" value="EXPRESSED PROTEIN"/>
    <property type="match status" value="1"/>
</dbReference>
<evidence type="ECO:0000256" key="1">
    <source>
        <dbReference type="SAM" id="MobiDB-lite"/>
    </source>
</evidence>
<feature type="compositionally biased region" description="Polar residues" evidence="1">
    <location>
        <begin position="472"/>
        <end position="485"/>
    </location>
</feature>
<dbReference type="AlphaFoldDB" id="A0AAN9UN62"/>
<reference evidence="3 4" key="1">
    <citation type="submission" date="2024-02" db="EMBL/GenBank/DDBJ databases">
        <title>De novo assembly and annotation of 12 fungi associated with fruit tree decline syndrome in Ontario, Canada.</title>
        <authorList>
            <person name="Sulman M."/>
            <person name="Ellouze W."/>
            <person name="Ilyukhin E."/>
        </authorList>
    </citation>
    <scope>NUCLEOTIDE SEQUENCE [LARGE SCALE GENOMIC DNA]</scope>
    <source>
        <strain evidence="3 4">M11/M66-122</strain>
    </source>
</reference>
<evidence type="ECO:0000259" key="2">
    <source>
        <dbReference type="Pfam" id="PF11274"/>
    </source>
</evidence>
<comment type="caution">
    <text evidence="3">The sequence shown here is derived from an EMBL/GenBank/DDBJ whole genome shotgun (WGS) entry which is preliminary data.</text>
</comment>
<protein>
    <recommendedName>
        <fullName evidence="2">DUF3074 domain-containing protein</fullName>
    </recommendedName>
</protein>
<dbReference type="Proteomes" id="UP001320420">
    <property type="component" value="Unassembled WGS sequence"/>
</dbReference>
<evidence type="ECO:0000313" key="3">
    <source>
        <dbReference type="EMBL" id="KAK7751620.1"/>
    </source>
</evidence>
<dbReference type="Gene3D" id="3.30.530.20">
    <property type="match status" value="1"/>
</dbReference>
<feature type="compositionally biased region" description="Basic and acidic residues" evidence="1">
    <location>
        <begin position="735"/>
        <end position="744"/>
    </location>
</feature>
<accession>A0AAN9UN62</accession>
<feature type="region of interest" description="Disordered" evidence="1">
    <location>
        <begin position="472"/>
        <end position="640"/>
    </location>
</feature>
<feature type="region of interest" description="Disordered" evidence="1">
    <location>
        <begin position="691"/>
        <end position="752"/>
    </location>
</feature>
<dbReference type="SUPFAM" id="SSF55961">
    <property type="entry name" value="Bet v1-like"/>
    <property type="match status" value="1"/>
</dbReference>
<keyword evidence="4" id="KW-1185">Reference proteome</keyword>
<feature type="compositionally biased region" description="Basic and acidic residues" evidence="1">
    <location>
        <begin position="549"/>
        <end position="569"/>
    </location>
</feature>
<dbReference type="PANTHER" id="PTHR40370:SF1">
    <property type="entry name" value="DUF3074 DOMAIN-CONTAINING PROTEIN"/>
    <property type="match status" value="1"/>
</dbReference>
<name>A0AAN9UN62_9PEZI</name>
<evidence type="ECO:0000313" key="4">
    <source>
        <dbReference type="Proteomes" id="UP001320420"/>
    </source>
</evidence>
<dbReference type="InterPro" id="IPR023393">
    <property type="entry name" value="START-like_dom_sf"/>
</dbReference>
<feature type="compositionally biased region" description="Basic and acidic residues" evidence="1">
    <location>
        <begin position="579"/>
        <end position="640"/>
    </location>
</feature>
<feature type="compositionally biased region" description="Polar residues" evidence="1">
    <location>
        <begin position="713"/>
        <end position="729"/>
    </location>
</feature>
<organism evidence="3 4">
    <name type="scientific">Diatrype stigma</name>
    <dbReference type="NCBI Taxonomy" id="117547"/>
    <lineage>
        <taxon>Eukaryota</taxon>
        <taxon>Fungi</taxon>
        <taxon>Dikarya</taxon>
        <taxon>Ascomycota</taxon>
        <taxon>Pezizomycotina</taxon>
        <taxon>Sordariomycetes</taxon>
        <taxon>Xylariomycetidae</taxon>
        <taxon>Xylariales</taxon>
        <taxon>Diatrypaceae</taxon>
        <taxon>Diatrype</taxon>
    </lineage>
</organism>
<proteinExistence type="predicted"/>
<dbReference type="EMBL" id="JAKJXP020000047">
    <property type="protein sequence ID" value="KAK7751620.1"/>
    <property type="molecule type" value="Genomic_DNA"/>
</dbReference>
<feature type="compositionally biased region" description="Polar residues" evidence="1">
    <location>
        <begin position="521"/>
        <end position="548"/>
    </location>
</feature>
<dbReference type="Pfam" id="PF11274">
    <property type="entry name" value="DUF3074"/>
    <property type="match status" value="1"/>
</dbReference>
<feature type="domain" description="DUF3074" evidence="2">
    <location>
        <begin position="118"/>
        <end position="384"/>
    </location>
</feature>